<keyword evidence="6" id="KW-0769">Symport</keyword>
<feature type="transmembrane region" description="Helical" evidence="9">
    <location>
        <begin position="326"/>
        <end position="348"/>
    </location>
</feature>
<dbReference type="PROSITE" id="PS50850">
    <property type="entry name" value="MFS"/>
    <property type="match status" value="1"/>
</dbReference>
<dbReference type="Proteomes" id="UP001244552">
    <property type="component" value="Unassembled WGS sequence"/>
</dbReference>
<gene>
    <name evidence="11" type="ORF">QO018_004882</name>
</gene>
<feature type="domain" description="Major facilitator superfamily (MFS) profile" evidence="10">
    <location>
        <begin position="13"/>
        <end position="414"/>
    </location>
</feature>
<feature type="transmembrane region" description="Helical" evidence="9">
    <location>
        <begin position="185"/>
        <end position="203"/>
    </location>
</feature>
<proteinExistence type="inferred from homology"/>
<dbReference type="Pfam" id="PF07690">
    <property type="entry name" value="MFS_1"/>
    <property type="match status" value="1"/>
</dbReference>
<feature type="transmembrane region" description="Helical" evidence="9">
    <location>
        <begin position="150"/>
        <end position="173"/>
    </location>
</feature>
<keyword evidence="4" id="KW-1003">Cell membrane</keyword>
<comment type="caution">
    <text evidence="11">The sequence shown here is derived from an EMBL/GenBank/DDBJ whole genome shotgun (WGS) entry which is preliminary data.</text>
</comment>
<dbReference type="InterPro" id="IPR051084">
    <property type="entry name" value="H+-coupled_symporters"/>
</dbReference>
<dbReference type="InterPro" id="IPR036259">
    <property type="entry name" value="MFS_trans_sf"/>
</dbReference>
<dbReference type="SUPFAM" id="SSF103473">
    <property type="entry name" value="MFS general substrate transporter"/>
    <property type="match status" value="1"/>
</dbReference>
<evidence type="ECO:0000256" key="5">
    <source>
        <dbReference type="ARBA" id="ARBA00022692"/>
    </source>
</evidence>
<feature type="transmembrane region" description="Helical" evidence="9">
    <location>
        <begin position="360"/>
        <end position="379"/>
    </location>
</feature>
<evidence type="ECO:0000256" key="3">
    <source>
        <dbReference type="ARBA" id="ARBA00022448"/>
    </source>
</evidence>
<organism evidence="11 12">
    <name type="scientific">Azospirillum picis</name>
    <dbReference type="NCBI Taxonomy" id="488438"/>
    <lineage>
        <taxon>Bacteria</taxon>
        <taxon>Pseudomonadati</taxon>
        <taxon>Pseudomonadota</taxon>
        <taxon>Alphaproteobacteria</taxon>
        <taxon>Rhodospirillales</taxon>
        <taxon>Azospirillaceae</taxon>
        <taxon>Azospirillum</taxon>
    </lineage>
</organism>
<feature type="transmembrane region" description="Helical" evidence="9">
    <location>
        <begin position="85"/>
        <end position="103"/>
    </location>
</feature>
<dbReference type="RefSeq" id="WP_209988267.1">
    <property type="nucleotide sequence ID" value="NZ_JAGINO010000024.1"/>
</dbReference>
<sequence length="441" mass="47642">MDDSMSRKGRLKSLRAVAVGNALEWFDWTLYATFSVYLARNLFEKSDARSALLSTLAVFAVGFFARPIGGLVFGRMGDRVGRKTIMVVTISLLAISSLGIALIPNYQDIGLSASIALLVFRTLQGLAHGGETGVSYTYVAEIAPSRHRGLWSSSVFVSVTLGVMAATAVAAGLTSLLGPEAMNDYGWRIGFAVGGLLGIYALFMRRSVEESHVFEQQNEQRCSRKLSRPEMFRIARNLIMLNCTTNVAYYTWVTFGPSTAIARGMDAGDAYRASLLAMAFCLAWLPICGIISDRIGRKPVMIIWGVLVVILTYPIANILTTEPHTLFWAQIMGLGAWGFIASIFPAVLSEQVPTQARAQGVGFISSVSVAIFGGTAPYLNTYLADIGHEYLYHYYLIALGLVAIAAGLLIRETAGVDLADITPPGAAPQREIIKADATISP</sequence>
<evidence type="ECO:0000256" key="1">
    <source>
        <dbReference type="ARBA" id="ARBA00004651"/>
    </source>
</evidence>
<feature type="transmembrane region" description="Helical" evidence="9">
    <location>
        <begin position="299"/>
        <end position="320"/>
    </location>
</feature>
<feature type="transmembrane region" description="Helical" evidence="9">
    <location>
        <begin position="234"/>
        <end position="253"/>
    </location>
</feature>
<dbReference type="InterPro" id="IPR005829">
    <property type="entry name" value="Sugar_transporter_CS"/>
</dbReference>
<keyword evidence="5 9" id="KW-0812">Transmembrane</keyword>
<dbReference type="InterPro" id="IPR005828">
    <property type="entry name" value="MFS_sugar_transport-like"/>
</dbReference>
<reference evidence="11 12" key="1">
    <citation type="submission" date="2023-07" db="EMBL/GenBank/DDBJ databases">
        <title>Genomic Encyclopedia of Type Strains, Phase IV (KMG-IV): sequencing the most valuable type-strain genomes for metagenomic binning, comparative biology and taxonomic classification.</title>
        <authorList>
            <person name="Goeker M."/>
        </authorList>
    </citation>
    <scope>NUCLEOTIDE SEQUENCE [LARGE SCALE GENOMIC DNA]</scope>
    <source>
        <strain evidence="11 12">DSM 19922</strain>
    </source>
</reference>
<protein>
    <submittedName>
        <fullName evidence="11">MHS family alpha-ketoglutarate permease-like MFS transporter</fullName>
    </submittedName>
</protein>
<evidence type="ECO:0000256" key="4">
    <source>
        <dbReference type="ARBA" id="ARBA00022475"/>
    </source>
</evidence>
<dbReference type="InterPro" id="IPR011701">
    <property type="entry name" value="MFS"/>
</dbReference>
<feature type="transmembrane region" description="Helical" evidence="9">
    <location>
        <begin position="273"/>
        <end position="292"/>
    </location>
</feature>
<feature type="transmembrane region" description="Helical" evidence="9">
    <location>
        <begin position="391"/>
        <end position="410"/>
    </location>
</feature>
<evidence type="ECO:0000256" key="7">
    <source>
        <dbReference type="ARBA" id="ARBA00022989"/>
    </source>
</evidence>
<accession>A0ABU0MR82</accession>
<dbReference type="PANTHER" id="PTHR43528">
    <property type="entry name" value="ALPHA-KETOGLUTARATE PERMEASE"/>
    <property type="match status" value="1"/>
</dbReference>
<feature type="transmembrane region" description="Helical" evidence="9">
    <location>
        <begin position="51"/>
        <end position="73"/>
    </location>
</feature>
<keyword evidence="12" id="KW-1185">Reference proteome</keyword>
<dbReference type="Pfam" id="PF00083">
    <property type="entry name" value="Sugar_tr"/>
    <property type="match status" value="1"/>
</dbReference>
<dbReference type="PANTHER" id="PTHR43528:SF1">
    <property type="entry name" value="ALPHA-KETOGLUTARATE PERMEASE"/>
    <property type="match status" value="1"/>
</dbReference>
<keyword evidence="8 9" id="KW-0472">Membrane</keyword>
<dbReference type="InterPro" id="IPR020846">
    <property type="entry name" value="MFS_dom"/>
</dbReference>
<dbReference type="Gene3D" id="1.20.1250.20">
    <property type="entry name" value="MFS general substrate transporter like domains"/>
    <property type="match status" value="2"/>
</dbReference>
<evidence type="ECO:0000313" key="11">
    <source>
        <dbReference type="EMBL" id="MDQ0535991.1"/>
    </source>
</evidence>
<keyword evidence="3" id="KW-0813">Transport</keyword>
<dbReference type="PROSITE" id="PS00217">
    <property type="entry name" value="SUGAR_TRANSPORT_2"/>
    <property type="match status" value="1"/>
</dbReference>
<name>A0ABU0MR82_9PROT</name>
<evidence type="ECO:0000259" key="10">
    <source>
        <dbReference type="PROSITE" id="PS50850"/>
    </source>
</evidence>
<evidence type="ECO:0000313" key="12">
    <source>
        <dbReference type="Proteomes" id="UP001244552"/>
    </source>
</evidence>
<comment type="similarity">
    <text evidence="2">Belongs to the major facilitator superfamily. Metabolite:H+ Symporter (MHS) family (TC 2.A.1.6) family.</text>
</comment>
<keyword evidence="7 9" id="KW-1133">Transmembrane helix</keyword>
<comment type="subcellular location">
    <subcellularLocation>
        <location evidence="1">Cell membrane</location>
        <topology evidence="1">Multi-pass membrane protein</topology>
    </subcellularLocation>
</comment>
<evidence type="ECO:0000256" key="8">
    <source>
        <dbReference type="ARBA" id="ARBA00023136"/>
    </source>
</evidence>
<evidence type="ECO:0000256" key="9">
    <source>
        <dbReference type="SAM" id="Phobius"/>
    </source>
</evidence>
<evidence type="ECO:0000256" key="2">
    <source>
        <dbReference type="ARBA" id="ARBA00008240"/>
    </source>
</evidence>
<evidence type="ECO:0000256" key="6">
    <source>
        <dbReference type="ARBA" id="ARBA00022847"/>
    </source>
</evidence>
<dbReference type="EMBL" id="JAUSVU010000022">
    <property type="protein sequence ID" value="MDQ0535991.1"/>
    <property type="molecule type" value="Genomic_DNA"/>
</dbReference>